<proteinExistence type="predicted"/>
<sequence>MNIIWEKCFKNSDDDIKIKEIPEGKYLVTCVNVKDI</sequence>
<protein>
    <submittedName>
        <fullName evidence="1">Uncharacterized protein</fullName>
    </submittedName>
</protein>
<dbReference type="AlphaFoldDB" id="A0A1I1P1X5"/>
<organism evidence="1 2">
    <name type="scientific">Clostridium uliginosum</name>
    <dbReference type="NCBI Taxonomy" id="119641"/>
    <lineage>
        <taxon>Bacteria</taxon>
        <taxon>Bacillati</taxon>
        <taxon>Bacillota</taxon>
        <taxon>Clostridia</taxon>
        <taxon>Eubacteriales</taxon>
        <taxon>Clostridiaceae</taxon>
        <taxon>Clostridium</taxon>
    </lineage>
</organism>
<keyword evidence="2" id="KW-1185">Reference proteome</keyword>
<dbReference type="Proteomes" id="UP000199263">
    <property type="component" value="Unassembled WGS sequence"/>
</dbReference>
<reference evidence="1 2" key="1">
    <citation type="submission" date="2016-10" db="EMBL/GenBank/DDBJ databases">
        <authorList>
            <person name="de Groot N.N."/>
        </authorList>
    </citation>
    <scope>NUCLEOTIDE SEQUENCE [LARGE SCALE GENOMIC DNA]</scope>
    <source>
        <strain evidence="1 2">DSM 12992</strain>
    </source>
</reference>
<gene>
    <name evidence="1" type="ORF">SAMN05421842_1178</name>
</gene>
<accession>A0A1I1P1X5</accession>
<dbReference type="EMBL" id="FOMG01000017">
    <property type="protein sequence ID" value="SFD01718.1"/>
    <property type="molecule type" value="Genomic_DNA"/>
</dbReference>
<evidence type="ECO:0000313" key="1">
    <source>
        <dbReference type="EMBL" id="SFD01718.1"/>
    </source>
</evidence>
<evidence type="ECO:0000313" key="2">
    <source>
        <dbReference type="Proteomes" id="UP000199263"/>
    </source>
</evidence>
<name>A0A1I1P1X5_9CLOT</name>